<dbReference type="EMBL" id="VSSQ01000111">
    <property type="protein sequence ID" value="MPL77876.1"/>
    <property type="molecule type" value="Genomic_DNA"/>
</dbReference>
<dbReference type="GO" id="GO:0009007">
    <property type="term" value="F:site-specific DNA-methyltransferase (adenine-specific) activity"/>
    <property type="evidence" value="ECO:0007669"/>
    <property type="project" value="TreeGrafter"/>
</dbReference>
<comment type="catalytic activity">
    <reaction evidence="8">
        <text>a 2'-deoxycytidine in DNA + S-adenosyl-L-methionine = an N(4)-methyl-2'-deoxycytidine in DNA + S-adenosyl-L-homocysteine + H(+)</text>
        <dbReference type="Rhea" id="RHEA:16857"/>
        <dbReference type="Rhea" id="RHEA-COMP:11369"/>
        <dbReference type="Rhea" id="RHEA-COMP:13674"/>
        <dbReference type="ChEBI" id="CHEBI:15378"/>
        <dbReference type="ChEBI" id="CHEBI:57856"/>
        <dbReference type="ChEBI" id="CHEBI:59789"/>
        <dbReference type="ChEBI" id="CHEBI:85452"/>
        <dbReference type="ChEBI" id="CHEBI:137933"/>
        <dbReference type="EC" id="2.1.1.113"/>
    </reaction>
</comment>
<evidence type="ECO:0000256" key="8">
    <source>
        <dbReference type="ARBA" id="ARBA00049120"/>
    </source>
</evidence>
<evidence type="ECO:0000256" key="1">
    <source>
        <dbReference type="ARBA" id="ARBA00010203"/>
    </source>
</evidence>
<dbReference type="GO" id="GO:0003677">
    <property type="term" value="F:DNA binding"/>
    <property type="evidence" value="ECO:0007669"/>
    <property type="project" value="UniProtKB-KW"/>
</dbReference>
<evidence type="ECO:0000256" key="3">
    <source>
        <dbReference type="ARBA" id="ARBA00022603"/>
    </source>
</evidence>
<name>A0A644UFV4_9ZZZZ</name>
<dbReference type="InterPro" id="IPR017985">
    <property type="entry name" value="MeTrfase_CN4_CS"/>
</dbReference>
<evidence type="ECO:0000259" key="9">
    <source>
        <dbReference type="Pfam" id="PF01555"/>
    </source>
</evidence>
<dbReference type="Gene3D" id="3.40.50.150">
    <property type="entry name" value="Vaccinia Virus protein VP39"/>
    <property type="match status" value="1"/>
</dbReference>
<evidence type="ECO:0000256" key="7">
    <source>
        <dbReference type="ARBA" id="ARBA00023125"/>
    </source>
</evidence>
<proteinExistence type="inferred from homology"/>
<dbReference type="AlphaFoldDB" id="A0A644UFV4"/>
<dbReference type="PANTHER" id="PTHR13370">
    <property type="entry name" value="RNA METHYLASE-RELATED"/>
    <property type="match status" value="1"/>
</dbReference>
<comment type="similarity">
    <text evidence="1">Belongs to the N(4)/N(6)-methyltransferase family. N(4) subfamily.</text>
</comment>
<dbReference type="PRINTS" id="PR00508">
    <property type="entry name" value="S21N4MTFRASE"/>
</dbReference>
<reference evidence="10" key="1">
    <citation type="submission" date="2019-08" db="EMBL/GenBank/DDBJ databases">
        <authorList>
            <person name="Kucharzyk K."/>
            <person name="Murdoch R.W."/>
            <person name="Higgins S."/>
            <person name="Loffler F."/>
        </authorList>
    </citation>
    <scope>NUCLEOTIDE SEQUENCE</scope>
</reference>
<dbReference type="InterPro" id="IPR001091">
    <property type="entry name" value="RM_Methyltransferase"/>
</dbReference>
<organism evidence="10">
    <name type="scientific">bioreactor metagenome</name>
    <dbReference type="NCBI Taxonomy" id="1076179"/>
    <lineage>
        <taxon>unclassified sequences</taxon>
        <taxon>metagenomes</taxon>
        <taxon>ecological metagenomes</taxon>
    </lineage>
</organism>
<dbReference type="EC" id="2.1.1.113" evidence="2"/>
<protein>
    <recommendedName>
        <fullName evidence="2">site-specific DNA-methyltransferase (cytosine-N(4)-specific)</fullName>
        <ecNumber evidence="2">2.1.1.113</ecNumber>
    </recommendedName>
</protein>
<dbReference type="PROSITE" id="PS00093">
    <property type="entry name" value="N4_MTASE"/>
    <property type="match status" value="1"/>
</dbReference>
<dbReference type="SUPFAM" id="SSF53335">
    <property type="entry name" value="S-adenosyl-L-methionine-dependent methyltransferases"/>
    <property type="match status" value="1"/>
</dbReference>
<dbReference type="GO" id="GO:0009307">
    <property type="term" value="P:DNA restriction-modification system"/>
    <property type="evidence" value="ECO:0007669"/>
    <property type="project" value="UniProtKB-KW"/>
</dbReference>
<feature type="domain" description="DNA methylase N-4/N-6" evidence="9">
    <location>
        <begin position="27"/>
        <end position="313"/>
    </location>
</feature>
<keyword evidence="7" id="KW-0238">DNA-binding</keyword>
<evidence type="ECO:0000313" key="10">
    <source>
        <dbReference type="EMBL" id="MPL77876.1"/>
    </source>
</evidence>
<dbReference type="GO" id="GO:0005737">
    <property type="term" value="C:cytoplasm"/>
    <property type="evidence" value="ECO:0007669"/>
    <property type="project" value="TreeGrafter"/>
</dbReference>
<gene>
    <name evidence="10" type="primary">pvuIIM</name>
    <name evidence="10" type="ORF">SDC9_23736</name>
</gene>
<evidence type="ECO:0000256" key="5">
    <source>
        <dbReference type="ARBA" id="ARBA00022691"/>
    </source>
</evidence>
<evidence type="ECO:0000256" key="2">
    <source>
        <dbReference type="ARBA" id="ARBA00012185"/>
    </source>
</evidence>
<dbReference type="GO" id="GO:0015667">
    <property type="term" value="F:site-specific DNA-methyltransferase (cytosine-N4-specific) activity"/>
    <property type="evidence" value="ECO:0007669"/>
    <property type="project" value="UniProtKB-EC"/>
</dbReference>
<sequence>MAYKRYLNRITYGDCGEILQNLDADSIDLILTSPPYADQRKYNIDDRENPDIMAKLHPDRYVEWFIPIAKEFYRVLKPNGSFILNINDKTVDNFQHLYVFELVVKLCKEVGFHLVRDYVWFNPATPPNSFSTGKYGRTKKSHEYCFWFSKGDTWTFNMDDIRRPYSDAMKIYLNGQGKGNREHNTRPSTYSFDCEKVWVNKGGADPGSVLHIEDPYSDINELSDKYIQEPGDVLAISNTGSKNSFKKMYSQNIKHPARFPERLADFFIKAGSNEGDCVLDPFMGSGTTAVVAEKLGRNWMGIELSKDYIKLAKIRLQIERKQLATKKS</sequence>
<dbReference type="GO" id="GO:0032259">
    <property type="term" value="P:methylation"/>
    <property type="evidence" value="ECO:0007669"/>
    <property type="project" value="UniProtKB-KW"/>
</dbReference>
<accession>A0A644UFV4</accession>
<dbReference type="PANTHER" id="PTHR13370:SF3">
    <property type="entry name" value="TRNA (GUANINE(10)-N2)-METHYLTRANSFERASE HOMOLOG"/>
    <property type="match status" value="1"/>
</dbReference>
<keyword evidence="4 10" id="KW-0808">Transferase</keyword>
<keyword evidence="5" id="KW-0949">S-adenosyl-L-methionine</keyword>
<dbReference type="InterPro" id="IPR029063">
    <property type="entry name" value="SAM-dependent_MTases_sf"/>
</dbReference>
<comment type="caution">
    <text evidence="10">The sequence shown here is derived from an EMBL/GenBank/DDBJ whole genome shotgun (WGS) entry which is preliminary data.</text>
</comment>
<dbReference type="InterPro" id="IPR002941">
    <property type="entry name" value="DNA_methylase_N4/N6"/>
</dbReference>
<dbReference type="Pfam" id="PF01555">
    <property type="entry name" value="N6_N4_Mtase"/>
    <property type="match status" value="1"/>
</dbReference>
<keyword evidence="3 10" id="KW-0489">Methyltransferase</keyword>
<evidence type="ECO:0000256" key="4">
    <source>
        <dbReference type="ARBA" id="ARBA00022679"/>
    </source>
</evidence>
<dbReference type="GO" id="GO:0008170">
    <property type="term" value="F:N-methyltransferase activity"/>
    <property type="evidence" value="ECO:0007669"/>
    <property type="project" value="InterPro"/>
</dbReference>
<keyword evidence="6" id="KW-0680">Restriction system</keyword>
<evidence type="ECO:0000256" key="6">
    <source>
        <dbReference type="ARBA" id="ARBA00022747"/>
    </source>
</evidence>